<organism evidence="2 3">
    <name type="scientific">Thelohanellus kitauei</name>
    <name type="common">Myxosporean</name>
    <dbReference type="NCBI Taxonomy" id="669202"/>
    <lineage>
        <taxon>Eukaryota</taxon>
        <taxon>Metazoa</taxon>
        <taxon>Cnidaria</taxon>
        <taxon>Myxozoa</taxon>
        <taxon>Myxosporea</taxon>
        <taxon>Bivalvulida</taxon>
        <taxon>Platysporina</taxon>
        <taxon>Myxobolidae</taxon>
        <taxon>Thelohanellus</taxon>
    </lineage>
</organism>
<dbReference type="Proteomes" id="UP000031668">
    <property type="component" value="Unassembled WGS sequence"/>
</dbReference>
<keyword evidence="1" id="KW-0472">Membrane</keyword>
<keyword evidence="1" id="KW-1133">Transmembrane helix</keyword>
<comment type="caution">
    <text evidence="2">The sequence shown here is derived from an EMBL/GenBank/DDBJ whole genome shotgun (WGS) entry which is preliminary data.</text>
</comment>
<keyword evidence="1" id="KW-0812">Transmembrane</keyword>
<protein>
    <submittedName>
        <fullName evidence="2">Uncharacterized protein</fullName>
    </submittedName>
</protein>
<proteinExistence type="predicted"/>
<sequence length="172" mass="19559">MFLVNILKENSLKNKNYLFPGLKKYYSKVAQNEIDLSDDFVEMAVKSELKSHDKISQTIIQYITNFIKNAQKVVNGRPWTPDDVLELDSYKDDTLTNFIEKAATEPINIYLRPLQQPQKPKPQTTLQDLTSAEEKPQYIKNISIIIVLSVIGGGVLLTVIIVAVCCKTKKKK</sequence>
<dbReference type="AlphaFoldDB" id="A0A0C2N6E3"/>
<reference evidence="2 3" key="1">
    <citation type="journal article" date="2014" name="Genome Biol. Evol.">
        <title>The genome of the myxosporean Thelohanellus kitauei shows adaptations to nutrient acquisition within its fish host.</title>
        <authorList>
            <person name="Yang Y."/>
            <person name="Xiong J."/>
            <person name="Zhou Z."/>
            <person name="Huo F."/>
            <person name="Miao W."/>
            <person name="Ran C."/>
            <person name="Liu Y."/>
            <person name="Zhang J."/>
            <person name="Feng J."/>
            <person name="Wang M."/>
            <person name="Wang M."/>
            <person name="Wang L."/>
            <person name="Yao B."/>
        </authorList>
    </citation>
    <scope>NUCLEOTIDE SEQUENCE [LARGE SCALE GENOMIC DNA]</scope>
    <source>
        <strain evidence="2">Wuqing</strain>
    </source>
</reference>
<name>A0A0C2N6E3_THEKT</name>
<feature type="transmembrane region" description="Helical" evidence="1">
    <location>
        <begin position="142"/>
        <end position="166"/>
    </location>
</feature>
<evidence type="ECO:0000313" key="3">
    <source>
        <dbReference type="Proteomes" id="UP000031668"/>
    </source>
</evidence>
<dbReference type="EMBL" id="JWZT01001610">
    <property type="protein sequence ID" value="KII71870.1"/>
    <property type="molecule type" value="Genomic_DNA"/>
</dbReference>
<accession>A0A0C2N6E3</accession>
<keyword evidence="3" id="KW-1185">Reference proteome</keyword>
<evidence type="ECO:0000313" key="2">
    <source>
        <dbReference type="EMBL" id="KII71870.1"/>
    </source>
</evidence>
<gene>
    <name evidence="2" type="ORF">RF11_01415</name>
</gene>
<evidence type="ECO:0000256" key="1">
    <source>
        <dbReference type="SAM" id="Phobius"/>
    </source>
</evidence>